<reference evidence="2" key="1">
    <citation type="journal article" date="2019" name="Int. J. Syst. Evol. Microbiol.">
        <title>The Global Catalogue of Microorganisms (GCM) 10K type strain sequencing project: providing services to taxonomists for standard genome sequencing and annotation.</title>
        <authorList>
            <consortium name="The Broad Institute Genomics Platform"/>
            <consortium name="The Broad Institute Genome Sequencing Center for Infectious Disease"/>
            <person name="Wu L."/>
            <person name="Ma J."/>
        </authorList>
    </citation>
    <scope>NUCLEOTIDE SEQUENCE [LARGE SCALE GENOMIC DNA]</scope>
    <source>
        <strain evidence="2">JCM 31486</strain>
    </source>
</reference>
<protein>
    <submittedName>
        <fullName evidence="1">Uncharacterized protein</fullName>
    </submittedName>
</protein>
<proteinExistence type="predicted"/>
<sequence>MAFGRVRSHSLTQRCLTQRQAVHPDCYSTAAEILAKFHIVQANVKGSRQ</sequence>
<dbReference type="EMBL" id="JBHTIS010000031">
    <property type="protein sequence ID" value="MFD1044309.1"/>
    <property type="molecule type" value="Genomic_DNA"/>
</dbReference>
<name>A0ABW3M407_9PSEU</name>
<dbReference type="Proteomes" id="UP001597045">
    <property type="component" value="Unassembled WGS sequence"/>
</dbReference>
<comment type="caution">
    <text evidence="1">The sequence shown here is derived from an EMBL/GenBank/DDBJ whole genome shotgun (WGS) entry which is preliminary data.</text>
</comment>
<accession>A0ABW3M407</accession>
<gene>
    <name evidence="1" type="ORF">ACFQ1S_01215</name>
</gene>
<keyword evidence="2" id="KW-1185">Reference proteome</keyword>
<organism evidence="1 2">
    <name type="scientific">Kibdelosporangium lantanae</name>
    <dbReference type="NCBI Taxonomy" id="1497396"/>
    <lineage>
        <taxon>Bacteria</taxon>
        <taxon>Bacillati</taxon>
        <taxon>Actinomycetota</taxon>
        <taxon>Actinomycetes</taxon>
        <taxon>Pseudonocardiales</taxon>
        <taxon>Pseudonocardiaceae</taxon>
        <taxon>Kibdelosporangium</taxon>
    </lineage>
</organism>
<evidence type="ECO:0000313" key="1">
    <source>
        <dbReference type="EMBL" id="MFD1044309.1"/>
    </source>
</evidence>
<evidence type="ECO:0000313" key="2">
    <source>
        <dbReference type="Proteomes" id="UP001597045"/>
    </source>
</evidence>